<reference evidence="11" key="1">
    <citation type="journal article" date="2020" name="Nat. Commun.">
        <title>Genome assembly of wild tea tree DASZ reveals pedigree and selection history of tea varieties.</title>
        <authorList>
            <person name="Zhang W."/>
            <person name="Zhang Y."/>
            <person name="Qiu H."/>
            <person name="Guo Y."/>
            <person name="Wan H."/>
            <person name="Zhang X."/>
            <person name="Scossa F."/>
            <person name="Alseekh S."/>
            <person name="Zhang Q."/>
            <person name="Wang P."/>
            <person name="Xu L."/>
            <person name="Schmidt M.H."/>
            <person name="Jia X."/>
            <person name="Li D."/>
            <person name="Zhu A."/>
            <person name="Guo F."/>
            <person name="Chen W."/>
            <person name="Ni D."/>
            <person name="Usadel B."/>
            <person name="Fernie A.R."/>
            <person name="Wen W."/>
        </authorList>
    </citation>
    <scope>NUCLEOTIDE SEQUENCE [LARGE SCALE GENOMIC DNA]</scope>
    <source>
        <strain evidence="11">cv. G240</strain>
    </source>
</reference>
<keyword evidence="11" id="KW-1185">Reference proteome</keyword>
<gene>
    <name evidence="10" type="ORF">HYC85_011614</name>
</gene>
<dbReference type="AlphaFoldDB" id="A0A7J7HBG8"/>
<evidence type="ECO:0000256" key="5">
    <source>
        <dbReference type="ARBA" id="ARBA00022750"/>
    </source>
</evidence>
<reference evidence="10 11" key="2">
    <citation type="submission" date="2020-07" db="EMBL/GenBank/DDBJ databases">
        <title>Genome assembly of wild tea tree DASZ reveals pedigree and selection history of tea varieties.</title>
        <authorList>
            <person name="Zhang W."/>
        </authorList>
    </citation>
    <scope>NUCLEOTIDE SEQUENCE [LARGE SCALE GENOMIC DNA]</scope>
    <source>
        <strain evidence="11">cv. G240</strain>
        <tissue evidence="10">Leaf</tissue>
    </source>
</reference>
<dbReference type="SMART" id="SM00165">
    <property type="entry name" value="UBA"/>
    <property type="match status" value="1"/>
</dbReference>
<keyword evidence="5" id="KW-0064">Aspartyl protease</keyword>
<dbReference type="PROSITE" id="PS50053">
    <property type="entry name" value="UBIQUITIN_2"/>
    <property type="match status" value="1"/>
</dbReference>
<evidence type="ECO:0008006" key="12">
    <source>
        <dbReference type="Google" id="ProtNLM"/>
    </source>
</evidence>
<evidence type="ECO:0000313" key="10">
    <source>
        <dbReference type="EMBL" id="KAF5949621.1"/>
    </source>
</evidence>
<keyword evidence="3" id="KW-0963">Cytoplasm</keyword>
<evidence type="ECO:0000256" key="6">
    <source>
        <dbReference type="ARBA" id="ARBA00022801"/>
    </source>
</evidence>
<evidence type="ECO:0000256" key="7">
    <source>
        <dbReference type="SAM" id="MobiDB-lite"/>
    </source>
</evidence>
<dbReference type="EMBL" id="JACBKZ010000005">
    <property type="protein sequence ID" value="KAF5949621.1"/>
    <property type="molecule type" value="Genomic_DNA"/>
</dbReference>
<dbReference type="Pfam" id="PF09668">
    <property type="entry name" value="Asp_protease"/>
    <property type="match status" value="1"/>
</dbReference>
<evidence type="ECO:0000256" key="2">
    <source>
        <dbReference type="ARBA" id="ARBA00009136"/>
    </source>
</evidence>
<dbReference type="SMART" id="SM00213">
    <property type="entry name" value="UBQ"/>
    <property type="match status" value="1"/>
</dbReference>
<evidence type="ECO:0000256" key="1">
    <source>
        <dbReference type="ARBA" id="ARBA00004496"/>
    </source>
</evidence>
<sequence length="415" mass="46044">MKITVMTGDKQIITLEVDCDESVENLKALLEVETQVSIQQQQLLYNGKEMRNAEKLSGLGVNDGDLVMMVSHASSSSAPINDLGFNPDGSAVNPVAFQQHIRQDSNMMAQLFQADRELAQVLLGNDLNRLQDALRERHRQRSELQRQKEEELALLYADPFDVEAQKKIEAAIRQKGIDENWAAALEHNPEGFARVVMLYVDMEVNGVPLKAFVDSGAQSTIISKSCAERCGLLRLLDQRYKGIAHGVGQTEILGRIHVAPIKFQKPCLDWECILPLFLLGSGFSQYGFPFRAWICFVSTSYWLQCMIDLKENVLRVGGGEVSVPFLQEKDIPSSYLDDERYSKQASSSGTQVTSGTRENSNIQTSGRAPDLSQGPEFEAKVAKLVELGFGREAVIQALKFFDGNEDQAAGYLFGG</sequence>
<evidence type="ECO:0000259" key="8">
    <source>
        <dbReference type="PROSITE" id="PS50030"/>
    </source>
</evidence>
<dbReference type="SUPFAM" id="SSF54236">
    <property type="entry name" value="Ubiquitin-like"/>
    <property type="match status" value="1"/>
</dbReference>
<dbReference type="Proteomes" id="UP000593564">
    <property type="component" value="Unassembled WGS sequence"/>
</dbReference>
<feature type="domain" description="Ubiquitin-like" evidence="9">
    <location>
        <begin position="1"/>
        <end position="76"/>
    </location>
</feature>
<dbReference type="GO" id="GO:0006508">
    <property type="term" value="P:proteolysis"/>
    <property type="evidence" value="ECO:0007669"/>
    <property type="project" value="UniProtKB-KW"/>
</dbReference>
<feature type="domain" description="UBA" evidence="8">
    <location>
        <begin position="375"/>
        <end position="415"/>
    </location>
</feature>
<dbReference type="GO" id="GO:0005737">
    <property type="term" value="C:cytoplasm"/>
    <property type="evidence" value="ECO:0007669"/>
    <property type="project" value="UniProtKB-SubCell"/>
</dbReference>
<name>A0A7J7HBG8_CAMSI</name>
<dbReference type="Gene3D" id="2.40.70.10">
    <property type="entry name" value="Acid Proteases"/>
    <property type="match status" value="1"/>
</dbReference>
<dbReference type="InterPro" id="IPR021109">
    <property type="entry name" value="Peptidase_aspartic_dom_sf"/>
</dbReference>
<dbReference type="PROSITE" id="PS50030">
    <property type="entry name" value="UBA"/>
    <property type="match status" value="1"/>
</dbReference>
<accession>A0A7J7HBG8</accession>
<feature type="region of interest" description="Disordered" evidence="7">
    <location>
        <begin position="340"/>
        <end position="373"/>
    </location>
</feature>
<evidence type="ECO:0000259" key="9">
    <source>
        <dbReference type="PROSITE" id="PS50053"/>
    </source>
</evidence>
<organism evidence="10 11">
    <name type="scientific">Camellia sinensis</name>
    <name type="common">Tea plant</name>
    <name type="synonym">Thea sinensis</name>
    <dbReference type="NCBI Taxonomy" id="4442"/>
    <lineage>
        <taxon>Eukaryota</taxon>
        <taxon>Viridiplantae</taxon>
        <taxon>Streptophyta</taxon>
        <taxon>Embryophyta</taxon>
        <taxon>Tracheophyta</taxon>
        <taxon>Spermatophyta</taxon>
        <taxon>Magnoliopsida</taxon>
        <taxon>eudicotyledons</taxon>
        <taxon>Gunneridae</taxon>
        <taxon>Pentapetalae</taxon>
        <taxon>asterids</taxon>
        <taxon>Ericales</taxon>
        <taxon>Theaceae</taxon>
        <taxon>Camellia</taxon>
    </lineage>
</organism>
<dbReference type="Pfam" id="PF00627">
    <property type="entry name" value="UBA"/>
    <property type="match status" value="1"/>
</dbReference>
<dbReference type="InterPro" id="IPR015940">
    <property type="entry name" value="UBA"/>
</dbReference>
<proteinExistence type="inferred from homology"/>
<dbReference type="GO" id="GO:0004190">
    <property type="term" value="F:aspartic-type endopeptidase activity"/>
    <property type="evidence" value="ECO:0007669"/>
    <property type="project" value="UniProtKB-KW"/>
</dbReference>
<dbReference type="SUPFAM" id="SSF46934">
    <property type="entry name" value="UBA-like"/>
    <property type="match status" value="1"/>
</dbReference>
<dbReference type="PANTHER" id="PTHR12917:SF1">
    <property type="entry name" value="AT13091P"/>
    <property type="match status" value="1"/>
</dbReference>
<dbReference type="PANTHER" id="PTHR12917">
    <property type="entry name" value="ASPARTYL PROTEASE DDI-RELATED"/>
    <property type="match status" value="1"/>
</dbReference>
<dbReference type="Pfam" id="PF00240">
    <property type="entry name" value="ubiquitin"/>
    <property type="match status" value="1"/>
</dbReference>
<dbReference type="InterPro" id="IPR019103">
    <property type="entry name" value="Peptidase_aspartic_DDI1-type"/>
</dbReference>
<comment type="similarity">
    <text evidence="2">Belongs to the DDI1 family.</text>
</comment>
<dbReference type="InterPro" id="IPR009060">
    <property type="entry name" value="UBA-like_sf"/>
</dbReference>
<protein>
    <recommendedName>
        <fullName evidence="12">DNA damage-inducible protein 1</fullName>
    </recommendedName>
</protein>
<comment type="caution">
    <text evidence="10">The sequence shown here is derived from an EMBL/GenBank/DDBJ whole genome shotgun (WGS) entry which is preliminary data.</text>
</comment>
<comment type="subcellular location">
    <subcellularLocation>
        <location evidence="1">Cytoplasm</location>
    </subcellularLocation>
</comment>
<dbReference type="InterPro" id="IPR033882">
    <property type="entry name" value="DDI1_N"/>
</dbReference>
<evidence type="ECO:0000313" key="11">
    <source>
        <dbReference type="Proteomes" id="UP000593564"/>
    </source>
</evidence>
<dbReference type="CDD" id="cd05479">
    <property type="entry name" value="RP_DDI"/>
    <property type="match status" value="1"/>
</dbReference>
<dbReference type="InterPro" id="IPR029071">
    <property type="entry name" value="Ubiquitin-like_domsf"/>
</dbReference>
<feature type="compositionally biased region" description="Polar residues" evidence="7">
    <location>
        <begin position="343"/>
        <end position="366"/>
    </location>
</feature>
<dbReference type="CDD" id="cd14309">
    <property type="entry name" value="UBA_scDdi1_like"/>
    <property type="match status" value="1"/>
</dbReference>
<dbReference type="Gene3D" id="1.10.8.10">
    <property type="entry name" value="DNA helicase RuvA subunit, C-terminal domain"/>
    <property type="match status" value="1"/>
</dbReference>
<evidence type="ECO:0000256" key="3">
    <source>
        <dbReference type="ARBA" id="ARBA00022490"/>
    </source>
</evidence>
<dbReference type="GO" id="GO:0031593">
    <property type="term" value="F:polyubiquitin modification-dependent protein binding"/>
    <property type="evidence" value="ECO:0007669"/>
    <property type="project" value="UniProtKB-ARBA"/>
</dbReference>
<dbReference type="Gene3D" id="3.10.20.90">
    <property type="entry name" value="Phosphatidylinositol 3-kinase Catalytic Subunit, Chain A, domain 1"/>
    <property type="match status" value="1"/>
</dbReference>
<dbReference type="InterPro" id="IPR000626">
    <property type="entry name" value="Ubiquitin-like_dom"/>
</dbReference>
<keyword evidence="4" id="KW-0645">Protease</keyword>
<keyword evidence="6" id="KW-0378">Hydrolase</keyword>
<dbReference type="CDD" id="cd01796">
    <property type="entry name" value="Ubl_Ddi1_like"/>
    <property type="match status" value="1"/>
</dbReference>
<dbReference type="SUPFAM" id="SSF50630">
    <property type="entry name" value="Acid proteases"/>
    <property type="match status" value="1"/>
</dbReference>
<evidence type="ECO:0000256" key="4">
    <source>
        <dbReference type="ARBA" id="ARBA00022670"/>
    </source>
</evidence>